<gene>
    <name evidence="5" type="ORF">ACFPET_06620</name>
</gene>
<dbReference type="PANTHER" id="PTHR30328:SF54">
    <property type="entry name" value="HTH-TYPE TRANSCRIPTIONAL REPRESSOR SCO4008"/>
    <property type="match status" value="1"/>
</dbReference>
<dbReference type="PRINTS" id="PR00455">
    <property type="entry name" value="HTHTETR"/>
</dbReference>
<sequence>MGKSRDTRRALLSAARAEFAAHGLAGSRVDRIAERAGVNKERIYALFGSKDRLFDEVLREVTQEFIAVVNPHATDTTASEYVDRHYVFHRDHPDLIRLLMWEALDRGGDLAKVDSWRRDYYAEKRQTADERFGLSDEGEAARLALALCGLAAWSHAMPQLRFLLLGEHSDDEAYKRLVLDFIDHAMGMFDDEGSGRDGTSAGAEVEAEVPPKSAVDEALDELAKAQEAERRARDRLADALRAENSRGESANSLAKRAKGLVSRPVVLRMLAGED</sequence>
<evidence type="ECO:0000256" key="2">
    <source>
        <dbReference type="PROSITE-ProRule" id="PRU00335"/>
    </source>
</evidence>
<accession>A0ABV8TWP3</accession>
<dbReference type="InterPro" id="IPR050109">
    <property type="entry name" value="HTH-type_TetR-like_transc_reg"/>
</dbReference>
<evidence type="ECO:0000256" key="3">
    <source>
        <dbReference type="SAM" id="MobiDB-lite"/>
    </source>
</evidence>
<dbReference type="RefSeq" id="WP_380618985.1">
    <property type="nucleotide sequence ID" value="NZ_JBHSDK010000010.1"/>
</dbReference>
<evidence type="ECO:0000313" key="6">
    <source>
        <dbReference type="Proteomes" id="UP001595823"/>
    </source>
</evidence>
<dbReference type="Proteomes" id="UP001595823">
    <property type="component" value="Unassembled WGS sequence"/>
</dbReference>
<dbReference type="InterPro" id="IPR001647">
    <property type="entry name" value="HTH_TetR"/>
</dbReference>
<feature type="region of interest" description="Disordered" evidence="3">
    <location>
        <begin position="224"/>
        <end position="255"/>
    </location>
</feature>
<evidence type="ECO:0000313" key="5">
    <source>
        <dbReference type="EMBL" id="MFC4334868.1"/>
    </source>
</evidence>
<dbReference type="Pfam" id="PF17926">
    <property type="entry name" value="TetR_C_21"/>
    <property type="match status" value="1"/>
</dbReference>
<organism evidence="5 6">
    <name type="scientific">Salininema proteolyticum</name>
    <dbReference type="NCBI Taxonomy" id="1607685"/>
    <lineage>
        <taxon>Bacteria</taxon>
        <taxon>Bacillati</taxon>
        <taxon>Actinomycetota</taxon>
        <taxon>Actinomycetes</taxon>
        <taxon>Glycomycetales</taxon>
        <taxon>Glycomycetaceae</taxon>
        <taxon>Salininema</taxon>
    </lineage>
</organism>
<comment type="caution">
    <text evidence="5">The sequence shown here is derived from an EMBL/GenBank/DDBJ whole genome shotgun (WGS) entry which is preliminary data.</text>
</comment>
<reference evidence="6" key="1">
    <citation type="journal article" date="2019" name="Int. J. Syst. Evol. Microbiol.">
        <title>The Global Catalogue of Microorganisms (GCM) 10K type strain sequencing project: providing services to taxonomists for standard genome sequencing and annotation.</title>
        <authorList>
            <consortium name="The Broad Institute Genomics Platform"/>
            <consortium name="The Broad Institute Genome Sequencing Center for Infectious Disease"/>
            <person name="Wu L."/>
            <person name="Ma J."/>
        </authorList>
    </citation>
    <scope>NUCLEOTIDE SEQUENCE [LARGE SCALE GENOMIC DNA]</scope>
    <source>
        <strain evidence="6">IBRC-M 10908</strain>
    </source>
</reference>
<dbReference type="EMBL" id="JBHSDK010000010">
    <property type="protein sequence ID" value="MFC4334868.1"/>
    <property type="molecule type" value="Genomic_DNA"/>
</dbReference>
<feature type="compositionally biased region" description="Basic and acidic residues" evidence="3">
    <location>
        <begin position="224"/>
        <end position="246"/>
    </location>
</feature>
<dbReference type="Gene3D" id="1.10.357.10">
    <property type="entry name" value="Tetracycline Repressor, domain 2"/>
    <property type="match status" value="1"/>
</dbReference>
<protein>
    <submittedName>
        <fullName evidence="5">TetR/AcrR family transcriptional regulator</fullName>
    </submittedName>
</protein>
<keyword evidence="6" id="KW-1185">Reference proteome</keyword>
<keyword evidence="1 2" id="KW-0238">DNA-binding</keyword>
<dbReference type="PROSITE" id="PS50977">
    <property type="entry name" value="HTH_TETR_2"/>
    <property type="match status" value="1"/>
</dbReference>
<proteinExistence type="predicted"/>
<evidence type="ECO:0000259" key="4">
    <source>
        <dbReference type="PROSITE" id="PS50977"/>
    </source>
</evidence>
<dbReference type="Pfam" id="PF00440">
    <property type="entry name" value="TetR_N"/>
    <property type="match status" value="1"/>
</dbReference>
<dbReference type="InterPro" id="IPR009057">
    <property type="entry name" value="Homeodomain-like_sf"/>
</dbReference>
<dbReference type="SUPFAM" id="SSF46689">
    <property type="entry name" value="Homeodomain-like"/>
    <property type="match status" value="1"/>
</dbReference>
<evidence type="ECO:0000256" key="1">
    <source>
        <dbReference type="ARBA" id="ARBA00023125"/>
    </source>
</evidence>
<dbReference type="InterPro" id="IPR036271">
    <property type="entry name" value="Tet_transcr_reg_TetR-rel_C_sf"/>
</dbReference>
<dbReference type="PANTHER" id="PTHR30328">
    <property type="entry name" value="TRANSCRIPTIONAL REPRESSOR"/>
    <property type="match status" value="1"/>
</dbReference>
<feature type="domain" description="HTH tetR-type" evidence="4">
    <location>
        <begin position="5"/>
        <end position="65"/>
    </location>
</feature>
<dbReference type="InterPro" id="IPR041467">
    <property type="entry name" value="Sco4008_C"/>
</dbReference>
<feature type="DNA-binding region" description="H-T-H motif" evidence="2">
    <location>
        <begin position="28"/>
        <end position="47"/>
    </location>
</feature>
<name>A0ABV8TWP3_9ACTN</name>
<dbReference type="SUPFAM" id="SSF48498">
    <property type="entry name" value="Tetracyclin repressor-like, C-terminal domain"/>
    <property type="match status" value="1"/>
</dbReference>